<evidence type="ECO:0000256" key="2">
    <source>
        <dbReference type="SAM" id="Phobius"/>
    </source>
</evidence>
<accession>A0AAU6SEM6</accession>
<protein>
    <submittedName>
        <fullName evidence="3">ABC transporter permease</fullName>
    </submittedName>
</protein>
<feature type="transmembrane region" description="Helical" evidence="2">
    <location>
        <begin position="21"/>
        <end position="43"/>
    </location>
</feature>
<keyword evidence="2" id="KW-1133">Transmembrane helix</keyword>
<evidence type="ECO:0000256" key="1">
    <source>
        <dbReference type="SAM" id="MobiDB-lite"/>
    </source>
</evidence>
<feature type="region of interest" description="Disordered" evidence="1">
    <location>
        <begin position="363"/>
        <end position="391"/>
    </location>
</feature>
<proteinExistence type="predicted"/>
<gene>
    <name evidence="3" type="ORF">MRBLWS13_003119</name>
</gene>
<feature type="transmembrane region" description="Helical" evidence="2">
    <location>
        <begin position="280"/>
        <end position="299"/>
    </location>
</feature>
<feature type="transmembrane region" description="Helical" evidence="2">
    <location>
        <begin position="336"/>
        <end position="355"/>
    </location>
</feature>
<organism evidence="3">
    <name type="scientific">Microbacterium sp. LWS13-1.2</name>
    <dbReference type="NCBI Taxonomy" id="3135264"/>
    <lineage>
        <taxon>Bacteria</taxon>
        <taxon>Bacillati</taxon>
        <taxon>Actinomycetota</taxon>
        <taxon>Actinomycetes</taxon>
        <taxon>Micrococcales</taxon>
        <taxon>Microbacteriaceae</taxon>
        <taxon>Microbacterium</taxon>
    </lineage>
</organism>
<keyword evidence="2" id="KW-0472">Membrane</keyword>
<dbReference type="EMBL" id="CP151632">
    <property type="protein sequence ID" value="WZO35416.1"/>
    <property type="molecule type" value="Genomic_DNA"/>
</dbReference>
<dbReference type="AlphaFoldDB" id="A0AAU6SEM6"/>
<feature type="transmembrane region" description="Helical" evidence="2">
    <location>
        <begin position="221"/>
        <end position="244"/>
    </location>
</feature>
<evidence type="ECO:0000313" key="3">
    <source>
        <dbReference type="EMBL" id="WZO35416.1"/>
    </source>
</evidence>
<dbReference type="RefSeq" id="WP_349426255.1">
    <property type="nucleotide sequence ID" value="NZ_CP151632.1"/>
</dbReference>
<feature type="transmembrane region" description="Helical" evidence="2">
    <location>
        <begin position="192"/>
        <end position="214"/>
    </location>
</feature>
<sequence>MSLHRESRDTPARPTRWPVAAAFGLLGSVIVAVIVMAFVWPAATSQPQNLPVGISGPTEAVSAVEDKLAEQDPAPFDLSEVDSRDDAVAQIESRELYGAILLGDGPEVLIATAASPVAAQALRGVATQLQSQIDTAAKTALTDQLQAIVGALQSGQRPQLPEGAAGAPPEIPTVTVTDVVPLAEGDSTGAGLAASVFPLVLGGMLGGILLTLLVQGVVRRLIGLVVFGVAAGALITLVMQTWFGMLTGDWLLNATVIGLGVSATSALIIGLAALMGPPGIAVGAIITMFIANPIAGAAMPPQFLPEPWGAVGQFFVPGASATLLRSVMYFPDAATAAQWIILGAWLVGGVVLALIGHQRTRAELTPPERQLEPAEPATSAAPLEPAEPLVR</sequence>
<keyword evidence="2" id="KW-0812">Transmembrane</keyword>
<feature type="transmembrane region" description="Helical" evidence="2">
    <location>
        <begin position="250"/>
        <end position="273"/>
    </location>
</feature>
<name>A0AAU6SEM6_9MICO</name>
<reference evidence="3" key="1">
    <citation type="submission" date="2024-04" db="EMBL/GenBank/DDBJ databases">
        <authorList>
            <person name="Roder T."/>
            <person name="Oberhansli S."/>
            <person name="Kreuzer M."/>
        </authorList>
    </citation>
    <scope>NUCLEOTIDE SEQUENCE</scope>
    <source>
        <strain evidence="3">LWS13-1.2</strain>
    </source>
</reference>